<proteinExistence type="predicted"/>
<keyword evidence="2" id="KW-0732">Signal</keyword>
<feature type="region of interest" description="Disordered" evidence="1">
    <location>
        <begin position="16"/>
        <end position="50"/>
    </location>
</feature>
<dbReference type="RefSeq" id="WP_229960286.1">
    <property type="nucleotide sequence ID" value="NZ_JAJJWI010000007.1"/>
</dbReference>
<dbReference type="EMBL" id="JBHUHV010000019">
    <property type="protein sequence ID" value="MFD2066500.1"/>
    <property type="molecule type" value="Genomic_DNA"/>
</dbReference>
<feature type="signal peptide" evidence="2">
    <location>
        <begin position="1"/>
        <end position="20"/>
    </location>
</feature>
<feature type="region of interest" description="Disordered" evidence="1">
    <location>
        <begin position="135"/>
        <end position="160"/>
    </location>
</feature>
<evidence type="ECO:0000313" key="3">
    <source>
        <dbReference type="EMBL" id="MFD2066500.1"/>
    </source>
</evidence>
<organism evidence="3 4">
    <name type="scientific">Pontibacter silvestris</name>
    <dbReference type="NCBI Taxonomy" id="2305183"/>
    <lineage>
        <taxon>Bacteria</taxon>
        <taxon>Pseudomonadati</taxon>
        <taxon>Bacteroidota</taxon>
        <taxon>Cytophagia</taxon>
        <taxon>Cytophagales</taxon>
        <taxon>Hymenobacteraceae</taxon>
        <taxon>Pontibacter</taxon>
    </lineage>
</organism>
<evidence type="ECO:0000256" key="2">
    <source>
        <dbReference type="SAM" id="SignalP"/>
    </source>
</evidence>
<sequence>MKKVIVMLTLGVMVAGSSFAQNAPQKDRKNRTEQRGERGDKARKSPEEIATLRTEKLSKKLDLNNSQTKKLQALNLKQANEMQAMRTKYKDADRRNPKQREEMKAVHAKWEAELKDILNKKQYAQYEADRNEMRARWEKRGQQHKDKDFKGREFRQSERS</sequence>
<feature type="compositionally biased region" description="Basic and acidic residues" evidence="1">
    <location>
        <begin position="25"/>
        <end position="47"/>
    </location>
</feature>
<accession>A0ABW4WWW5</accession>
<keyword evidence="4" id="KW-1185">Reference proteome</keyword>
<comment type="caution">
    <text evidence="3">The sequence shown here is derived from an EMBL/GenBank/DDBJ whole genome shotgun (WGS) entry which is preliminary data.</text>
</comment>
<reference evidence="4" key="1">
    <citation type="journal article" date="2019" name="Int. J. Syst. Evol. Microbiol.">
        <title>The Global Catalogue of Microorganisms (GCM) 10K type strain sequencing project: providing services to taxonomists for standard genome sequencing and annotation.</title>
        <authorList>
            <consortium name="The Broad Institute Genomics Platform"/>
            <consortium name="The Broad Institute Genome Sequencing Center for Infectious Disease"/>
            <person name="Wu L."/>
            <person name="Ma J."/>
        </authorList>
    </citation>
    <scope>NUCLEOTIDE SEQUENCE [LARGE SCALE GENOMIC DNA]</scope>
    <source>
        <strain evidence="4">JCM 16545</strain>
    </source>
</reference>
<name>A0ABW4WWW5_9BACT</name>
<feature type="compositionally biased region" description="Basic and acidic residues" evidence="1">
    <location>
        <begin position="88"/>
        <end position="104"/>
    </location>
</feature>
<evidence type="ECO:0000313" key="4">
    <source>
        <dbReference type="Proteomes" id="UP001597369"/>
    </source>
</evidence>
<evidence type="ECO:0000256" key="1">
    <source>
        <dbReference type="SAM" id="MobiDB-lite"/>
    </source>
</evidence>
<feature type="region of interest" description="Disordered" evidence="1">
    <location>
        <begin position="82"/>
        <end position="104"/>
    </location>
</feature>
<gene>
    <name evidence="3" type="ORF">ACFSKU_06345</name>
</gene>
<dbReference type="Proteomes" id="UP001597369">
    <property type="component" value="Unassembled WGS sequence"/>
</dbReference>
<protein>
    <submittedName>
        <fullName evidence="3">DUF4890 domain-containing protein</fullName>
    </submittedName>
</protein>
<feature type="chain" id="PRO_5047462838" evidence="2">
    <location>
        <begin position="21"/>
        <end position="160"/>
    </location>
</feature>